<protein>
    <submittedName>
        <fullName evidence="2">Uncharacterized protein</fullName>
    </submittedName>
</protein>
<feature type="region of interest" description="Disordered" evidence="1">
    <location>
        <begin position="1"/>
        <end position="29"/>
    </location>
</feature>
<organism evidence="2 3">
    <name type="scientific">Eumeta variegata</name>
    <name type="common">Bagworm moth</name>
    <name type="synonym">Eumeta japonica</name>
    <dbReference type="NCBI Taxonomy" id="151549"/>
    <lineage>
        <taxon>Eukaryota</taxon>
        <taxon>Metazoa</taxon>
        <taxon>Ecdysozoa</taxon>
        <taxon>Arthropoda</taxon>
        <taxon>Hexapoda</taxon>
        <taxon>Insecta</taxon>
        <taxon>Pterygota</taxon>
        <taxon>Neoptera</taxon>
        <taxon>Endopterygota</taxon>
        <taxon>Lepidoptera</taxon>
        <taxon>Glossata</taxon>
        <taxon>Ditrysia</taxon>
        <taxon>Tineoidea</taxon>
        <taxon>Psychidae</taxon>
        <taxon>Oiketicinae</taxon>
        <taxon>Eumeta</taxon>
    </lineage>
</organism>
<comment type="caution">
    <text evidence="2">The sequence shown here is derived from an EMBL/GenBank/DDBJ whole genome shotgun (WGS) entry which is preliminary data.</text>
</comment>
<dbReference type="Proteomes" id="UP000299102">
    <property type="component" value="Unassembled WGS sequence"/>
</dbReference>
<feature type="compositionally biased region" description="Polar residues" evidence="1">
    <location>
        <begin position="1"/>
        <end position="18"/>
    </location>
</feature>
<gene>
    <name evidence="2" type="ORF">EVAR_33602_1</name>
</gene>
<name>A0A4C1WCP0_EUMVA</name>
<reference evidence="2 3" key="1">
    <citation type="journal article" date="2019" name="Commun. Biol.">
        <title>The bagworm genome reveals a unique fibroin gene that provides high tensile strength.</title>
        <authorList>
            <person name="Kono N."/>
            <person name="Nakamura H."/>
            <person name="Ohtoshi R."/>
            <person name="Tomita M."/>
            <person name="Numata K."/>
            <person name="Arakawa K."/>
        </authorList>
    </citation>
    <scope>NUCLEOTIDE SEQUENCE [LARGE SCALE GENOMIC DNA]</scope>
</reference>
<proteinExistence type="predicted"/>
<evidence type="ECO:0000256" key="1">
    <source>
        <dbReference type="SAM" id="MobiDB-lite"/>
    </source>
</evidence>
<keyword evidence="3" id="KW-1185">Reference proteome</keyword>
<evidence type="ECO:0000313" key="3">
    <source>
        <dbReference type="Proteomes" id="UP000299102"/>
    </source>
</evidence>
<feature type="region of interest" description="Disordered" evidence="1">
    <location>
        <begin position="97"/>
        <end position="121"/>
    </location>
</feature>
<sequence length="153" mass="17279">MNHSTLPEANTESSTPSEENGKQKTNRRNLPFPTILIEYPDIDIYRNRETFIKFVREHRPPTIKLTKPVIDRGFYGASCPKMETLLTPLIQFAYTAQGGEPRDAPAISQPSRTSDTPKKRREWATSLKISFNVIFTASAVRQRGPVSSTNKGQ</sequence>
<dbReference type="AlphaFoldDB" id="A0A4C1WCP0"/>
<dbReference type="EMBL" id="BGZK01000512">
    <property type="protein sequence ID" value="GBP47885.1"/>
    <property type="molecule type" value="Genomic_DNA"/>
</dbReference>
<evidence type="ECO:0000313" key="2">
    <source>
        <dbReference type="EMBL" id="GBP47885.1"/>
    </source>
</evidence>
<accession>A0A4C1WCP0</accession>